<protein>
    <submittedName>
        <fullName evidence="1">Uncharacterized protein</fullName>
    </submittedName>
</protein>
<proteinExistence type="predicted"/>
<dbReference type="Proteomes" id="UP001062846">
    <property type="component" value="Chromosome 1"/>
</dbReference>
<sequence length="148" mass="16889">MEEDLQPETGKPGRKKDLWGCSQWSQQVEESFNKSDCVYSDLYINLEVFSSSMVIIEISLDLRAVHFALCPRLGYHLVELVFVICLFACGNWLSTFILLIKSINKEVDSSRVIFIVSTSDKVGLVTPFRLWQGVDIKNAEDRDRKHGS</sequence>
<dbReference type="EMBL" id="CM046388">
    <property type="protein sequence ID" value="KAI8570038.1"/>
    <property type="molecule type" value="Genomic_DNA"/>
</dbReference>
<name>A0ACC0PZS5_RHOML</name>
<gene>
    <name evidence="1" type="ORF">RHMOL_Rhmol01G0002200</name>
</gene>
<accession>A0ACC0PZS5</accession>
<reference evidence="1" key="1">
    <citation type="submission" date="2022-02" db="EMBL/GenBank/DDBJ databases">
        <title>Plant Genome Project.</title>
        <authorList>
            <person name="Zhang R.-G."/>
        </authorList>
    </citation>
    <scope>NUCLEOTIDE SEQUENCE</scope>
    <source>
        <strain evidence="1">AT1</strain>
    </source>
</reference>
<comment type="caution">
    <text evidence="1">The sequence shown here is derived from an EMBL/GenBank/DDBJ whole genome shotgun (WGS) entry which is preliminary data.</text>
</comment>
<evidence type="ECO:0000313" key="2">
    <source>
        <dbReference type="Proteomes" id="UP001062846"/>
    </source>
</evidence>
<keyword evidence="2" id="KW-1185">Reference proteome</keyword>
<evidence type="ECO:0000313" key="1">
    <source>
        <dbReference type="EMBL" id="KAI8570038.1"/>
    </source>
</evidence>
<organism evidence="1 2">
    <name type="scientific">Rhododendron molle</name>
    <name type="common">Chinese azalea</name>
    <name type="synonym">Azalea mollis</name>
    <dbReference type="NCBI Taxonomy" id="49168"/>
    <lineage>
        <taxon>Eukaryota</taxon>
        <taxon>Viridiplantae</taxon>
        <taxon>Streptophyta</taxon>
        <taxon>Embryophyta</taxon>
        <taxon>Tracheophyta</taxon>
        <taxon>Spermatophyta</taxon>
        <taxon>Magnoliopsida</taxon>
        <taxon>eudicotyledons</taxon>
        <taxon>Gunneridae</taxon>
        <taxon>Pentapetalae</taxon>
        <taxon>asterids</taxon>
        <taxon>Ericales</taxon>
        <taxon>Ericaceae</taxon>
        <taxon>Ericoideae</taxon>
        <taxon>Rhodoreae</taxon>
        <taxon>Rhododendron</taxon>
    </lineage>
</organism>